<evidence type="ECO:0000256" key="2">
    <source>
        <dbReference type="ARBA" id="ARBA00022475"/>
    </source>
</evidence>
<keyword evidence="5 6" id="KW-0472">Membrane</keyword>
<accession>A0ABU3K3M2</accession>
<dbReference type="SUPFAM" id="SSF46785">
    <property type="entry name" value="Winged helix' DNA-binding domain"/>
    <property type="match status" value="1"/>
</dbReference>
<feature type="transmembrane region" description="Helical" evidence="6">
    <location>
        <begin position="199"/>
        <end position="220"/>
    </location>
</feature>
<reference evidence="7 8" key="1">
    <citation type="journal article" date="2023" name="ISME J.">
        <title>Cultivation and genomic characterization of novel and ubiquitous marine nitrite-oxidizing bacteria from the Nitrospirales.</title>
        <authorList>
            <person name="Mueller A.J."/>
            <person name="Daebeler A."/>
            <person name="Herbold C.W."/>
            <person name="Kirkegaard R.H."/>
            <person name="Daims H."/>
        </authorList>
    </citation>
    <scope>NUCLEOTIDE SEQUENCE [LARGE SCALE GENOMIC DNA]</scope>
    <source>
        <strain evidence="7 8">EB</strain>
    </source>
</reference>
<dbReference type="InterPro" id="IPR017039">
    <property type="entry name" value="Virul_fac_BrkB"/>
</dbReference>
<evidence type="ECO:0000256" key="1">
    <source>
        <dbReference type="ARBA" id="ARBA00004651"/>
    </source>
</evidence>
<keyword evidence="2" id="KW-1003">Cell membrane</keyword>
<dbReference type="Gene3D" id="1.10.10.10">
    <property type="entry name" value="Winged helix-like DNA-binding domain superfamily/Winged helix DNA-binding domain"/>
    <property type="match status" value="1"/>
</dbReference>
<keyword evidence="8" id="KW-1185">Reference proteome</keyword>
<comment type="caution">
    <text evidence="7">The sequence shown here is derived from an EMBL/GenBank/DDBJ whole genome shotgun (WGS) entry which is preliminary data.</text>
</comment>
<evidence type="ECO:0000256" key="3">
    <source>
        <dbReference type="ARBA" id="ARBA00022692"/>
    </source>
</evidence>
<feature type="transmembrane region" description="Helical" evidence="6">
    <location>
        <begin position="268"/>
        <end position="295"/>
    </location>
</feature>
<dbReference type="Pfam" id="PF03631">
    <property type="entry name" value="Virul_fac_BrkB"/>
    <property type="match status" value="1"/>
</dbReference>
<evidence type="ECO:0000313" key="7">
    <source>
        <dbReference type="EMBL" id="MDT7041010.1"/>
    </source>
</evidence>
<dbReference type="InterPro" id="IPR036388">
    <property type="entry name" value="WH-like_DNA-bd_sf"/>
</dbReference>
<dbReference type="Proteomes" id="UP001250932">
    <property type="component" value="Unassembled WGS sequence"/>
</dbReference>
<dbReference type="EMBL" id="JAQOUE010000001">
    <property type="protein sequence ID" value="MDT7041010.1"/>
    <property type="molecule type" value="Genomic_DNA"/>
</dbReference>
<evidence type="ECO:0000256" key="6">
    <source>
        <dbReference type="SAM" id="Phobius"/>
    </source>
</evidence>
<keyword evidence="3 6" id="KW-0812">Transmembrane</keyword>
<feature type="transmembrane region" description="Helical" evidence="6">
    <location>
        <begin position="160"/>
        <end position="179"/>
    </location>
</feature>
<organism evidence="7 8">
    <name type="scientific">Candidatus Nitronereus thalassa</name>
    <dbReference type="NCBI Taxonomy" id="3020898"/>
    <lineage>
        <taxon>Bacteria</taxon>
        <taxon>Pseudomonadati</taxon>
        <taxon>Nitrospirota</taxon>
        <taxon>Nitrospiria</taxon>
        <taxon>Nitrospirales</taxon>
        <taxon>Nitrospiraceae</taxon>
        <taxon>Candidatus Nitronereus</taxon>
    </lineage>
</organism>
<dbReference type="NCBIfam" id="TIGR00765">
    <property type="entry name" value="yihY_not_rbn"/>
    <property type="match status" value="1"/>
</dbReference>
<keyword evidence="4 6" id="KW-1133">Transmembrane helix</keyword>
<evidence type="ECO:0000256" key="5">
    <source>
        <dbReference type="ARBA" id="ARBA00023136"/>
    </source>
</evidence>
<dbReference type="InterPro" id="IPR036390">
    <property type="entry name" value="WH_DNA-bd_sf"/>
</dbReference>
<comment type="subcellular location">
    <subcellularLocation>
        <location evidence="1">Cell membrane</location>
        <topology evidence="1">Multi-pass membrane protein</topology>
    </subcellularLocation>
</comment>
<dbReference type="PANTHER" id="PTHR30213">
    <property type="entry name" value="INNER MEMBRANE PROTEIN YHJD"/>
    <property type="match status" value="1"/>
</dbReference>
<protein>
    <submittedName>
        <fullName evidence="7">YhjD/YihY/BrkB family envelope integrity protein</fullName>
    </submittedName>
</protein>
<evidence type="ECO:0000256" key="4">
    <source>
        <dbReference type="ARBA" id="ARBA00022989"/>
    </source>
</evidence>
<sequence>MSVISRIEKFLRRDLWLPELETLRGWAAFYIKTLRLIVVAFSDFRDGALSIRATSLVSTTLLSLVPVLAVTFSVLKGFGIHQQVEPLLAQALEPLGAKGAELTTKIIEFVNNLKVGALGAVGVAGLFYTTYSLIDKIEEALNHIWRVRQARPLARKFTDYLSVILVGPVLVFTAFATTASAQSHWLVQSILKIEPLGAAFVWATTLMPFLLICVGFSFLYKFVPHTVVHTSSALMGGVTAGILWQIAGMLFATFVAGTAKYSAIYSSFAILILFLMWVYVGWLIVLIGAQVAYYYQHPSAYLTRLRWKHNTAAFREHLALTMLVHMTRRYLAQEPPFEEAELASMLGVPLSAQEEIVEDFIDHGLVYRTVDPKGLMLGKPPEQVTVLEILQLVSHREYPPAPMDSHADDPVGSILRVKDQAVNESLNGLTLKTLSEKDPSAFTLSESSSILIDEPVS</sequence>
<proteinExistence type="predicted"/>
<gene>
    <name evidence="7" type="ORF">PPG34_01530</name>
</gene>
<feature type="transmembrane region" description="Helical" evidence="6">
    <location>
        <begin position="232"/>
        <end position="256"/>
    </location>
</feature>
<feature type="transmembrane region" description="Helical" evidence="6">
    <location>
        <begin position="53"/>
        <end position="75"/>
    </location>
</feature>
<dbReference type="RefSeq" id="WP_313831369.1">
    <property type="nucleotide sequence ID" value="NZ_JAQOUE010000001.1"/>
</dbReference>
<feature type="transmembrane region" description="Helical" evidence="6">
    <location>
        <begin position="115"/>
        <end position="134"/>
    </location>
</feature>
<dbReference type="PANTHER" id="PTHR30213:SF0">
    <property type="entry name" value="UPF0761 MEMBRANE PROTEIN YIHY"/>
    <property type="match status" value="1"/>
</dbReference>
<name>A0ABU3K3M2_9BACT</name>
<evidence type="ECO:0000313" key="8">
    <source>
        <dbReference type="Proteomes" id="UP001250932"/>
    </source>
</evidence>